<dbReference type="InterPro" id="IPR050953">
    <property type="entry name" value="N4_N6_ade-DNA_methylase"/>
</dbReference>
<dbReference type="SUPFAM" id="SSF53335">
    <property type="entry name" value="S-adenosyl-L-methionine-dependent methyltransferases"/>
    <property type="match status" value="1"/>
</dbReference>
<evidence type="ECO:0000256" key="4">
    <source>
        <dbReference type="ARBA" id="ARBA00022603"/>
    </source>
</evidence>
<protein>
    <recommendedName>
        <fullName evidence="3">site-specific DNA-methyltransferase (adenine-specific)</fullName>
        <ecNumber evidence="3">2.1.1.72</ecNumber>
    </recommendedName>
</protein>
<dbReference type="SUPFAM" id="SSF116734">
    <property type="entry name" value="DNA methylase specificity domain"/>
    <property type="match status" value="2"/>
</dbReference>
<dbReference type="Pfam" id="PF02384">
    <property type="entry name" value="N6_Mtase"/>
    <property type="match status" value="1"/>
</dbReference>
<dbReference type="InterPro" id="IPR000055">
    <property type="entry name" value="Restrct_endonuc_typeI_TRD"/>
</dbReference>
<organism evidence="11">
    <name type="scientific">Prevotella sp. GTC17253</name>
    <dbReference type="NCBI Taxonomy" id="3236793"/>
    <lineage>
        <taxon>Bacteria</taxon>
        <taxon>Pseudomonadati</taxon>
        <taxon>Bacteroidota</taxon>
        <taxon>Bacteroidia</taxon>
        <taxon>Bacteroidales</taxon>
        <taxon>Prevotellaceae</taxon>
        <taxon>Prevotella</taxon>
    </lineage>
</organism>
<comment type="similarity">
    <text evidence="1">Belongs to the N(4)/N(6)-methyltransferase family.</text>
</comment>
<name>A0AB33IQM2_9BACT</name>
<evidence type="ECO:0000256" key="8">
    <source>
        <dbReference type="ARBA" id="ARBA00047942"/>
    </source>
</evidence>
<reference evidence="11" key="1">
    <citation type="submission" date="2024-07" db="EMBL/GenBank/DDBJ databases">
        <title>Complete genome sequence of Prevotella sp. YM-2024 GTC17253.</title>
        <authorList>
            <person name="Hayashi M."/>
            <person name="Muto Y."/>
            <person name="Tanaka K."/>
            <person name="Niwa H."/>
        </authorList>
    </citation>
    <scope>NUCLEOTIDE SEQUENCE</scope>
    <source>
        <strain evidence="11">GTC17253</strain>
    </source>
</reference>
<dbReference type="GO" id="GO:0009007">
    <property type="term" value="F:site-specific DNA-methyltransferase (adenine-specific) activity"/>
    <property type="evidence" value="ECO:0007669"/>
    <property type="project" value="UniProtKB-EC"/>
</dbReference>
<dbReference type="PANTHER" id="PTHR33841">
    <property type="entry name" value="DNA METHYLTRANSFERASE YEEA-RELATED"/>
    <property type="match status" value="1"/>
</dbReference>
<proteinExistence type="inferred from homology"/>
<comment type="similarity">
    <text evidence="2">Belongs to the type-I restriction system S methylase family.</text>
</comment>
<evidence type="ECO:0000256" key="2">
    <source>
        <dbReference type="ARBA" id="ARBA00010923"/>
    </source>
</evidence>
<dbReference type="Gene3D" id="3.90.220.20">
    <property type="entry name" value="DNA methylase specificity domains"/>
    <property type="match status" value="2"/>
</dbReference>
<dbReference type="REBASE" id="853787">
    <property type="entry name" value="Psp253ORF19010P"/>
</dbReference>
<dbReference type="EMBL" id="AP035785">
    <property type="protein sequence ID" value="BFO71935.1"/>
    <property type="molecule type" value="Genomic_DNA"/>
</dbReference>
<dbReference type="GO" id="GO:0008170">
    <property type="term" value="F:N-methyltransferase activity"/>
    <property type="evidence" value="ECO:0007669"/>
    <property type="project" value="InterPro"/>
</dbReference>
<dbReference type="GO" id="GO:0003677">
    <property type="term" value="F:DNA binding"/>
    <property type="evidence" value="ECO:0007669"/>
    <property type="project" value="UniProtKB-KW"/>
</dbReference>
<dbReference type="EC" id="2.1.1.72" evidence="3"/>
<evidence type="ECO:0000256" key="7">
    <source>
        <dbReference type="ARBA" id="ARBA00023125"/>
    </source>
</evidence>
<dbReference type="Pfam" id="PF01420">
    <property type="entry name" value="Methylase_S"/>
    <property type="match status" value="2"/>
</dbReference>
<keyword evidence="6" id="KW-0680">Restriction system</keyword>
<evidence type="ECO:0000256" key="5">
    <source>
        <dbReference type="ARBA" id="ARBA00022679"/>
    </source>
</evidence>
<evidence type="ECO:0000313" key="11">
    <source>
        <dbReference type="EMBL" id="BFO71935.1"/>
    </source>
</evidence>
<dbReference type="GO" id="GO:0009307">
    <property type="term" value="P:DNA restriction-modification system"/>
    <property type="evidence" value="ECO:0007669"/>
    <property type="project" value="UniProtKB-KW"/>
</dbReference>
<dbReference type="InterPro" id="IPR003356">
    <property type="entry name" value="DNA_methylase_A-5"/>
</dbReference>
<evidence type="ECO:0000256" key="6">
    <source>
        <dbReference type="ARBA" id="ARBA00022747"/>
    </source>
</evidence>
<evidence type="ECO:0000259" key="9">
    <source>
        <dbReference type="Pfam" id="PF01420"/>
    </source>
</evidence>
<evidence type="ECO:0000256" key="3">
    <source>
        <dbReference type="ARBA" id="ARBA00011900"/>
    </source>
</evidence>
<evidence type="ECO:0000256" key="1">
    <source>
        <dbReference type="ARBA" id="ARBA00006594"/>
    </source>
</evidence>
<dbReference type="InterPro" id="IPR044946">
    <property type="entry name" value="Restrct_endonuc_typeI_TRD_sf"/>
</dbReference>
<accession>A0AB33IQM2</accession>
<dbReference type="PROSITE" id="PS00092">
    <property type="entry name" value="N6_MTASE"/>
    <property type="match status" value="1"/>
</dbReference>
<dbReference type="InterPro" id="IPR029063">
    <property type="entry name" value="SAM-dependent_MTases_sf"/>
</dbReference>
<sequence length="1290" mass="147439">MITKDNLRNLLTCLGFQQSDTVQDKMAMHFNNTNCTVAVDFTNEKIIYPEGIEADRDTTKNFSANENFVVLECVVGLLAQGYKPENIVLEPKTPGGREDSHFYCDILIRDNDKRPYMLIECKTMDGKEDDEFSKAWKKTLQDGGQLFNYYNTYRQAQYLVLYASDFVDGEPRCNYRLITMTDNKEYLESNPQLISFEKVSADNGTRDDFFKVWSETYGKDYATNGAFEVDEVPTFGVTKKKLSIDDLVIVDGQDIQRKYHQFAQTLRQYNVASHENAFDKLVNLFLVKVVDEVRNPKDLQFLWKGAAYDDYYSFQDRLQKLYQIGMKDYLGEDVTYIDNASIENAFRMQKNDPDAIKDTILEYFRQLKFYSNSDFGFLDVHNKQLFVQNAVILKAMVEMLQDMRLKTEQQNQFLGDLFEGFLDQGVKQNEGQFFTPTPITRFMVSSLPLDQIIRDNTDIPKAIDYACGAGHFLNEYASQIKPFVEQYKGVQSLPDYYKQIYGIEKEYRLSKVSKVSSFMYGQDGIQIVYGDALVPHDAIKDGDYKVLVANPPYSVTGFLATLSKEQRDVYVLSADVDSKQLETNNSIETFFIERAKQLLAPEGVAAIILPSSILSNSSNIYVKTREILLQYFDFVAIAEFGSGTFGKTGTNTVVLFLRRKKSEPELATHYRNRVEAWFSNNHGQDHRYEDGDAIERYTQHIGVPYDEYITLLNGNPSEDLMKHEIFTAYKAEFSNNTVTKNIKKKRINARYTQSMKEAELAKHILDSIRNMEKDKLYYFMLCESNPQSVIVVKSPTKTAETKKFLGYEWSNRKGSEGIKYLGAVVEDDDNEIAANKGIQQIQTPLFDPHNLFNDEKVNTLIRKNYLGEDVDVPEEIGEYVDSYSLEDMLDFKRVDFDKAIKTTPILVYPKIECKEGTSTEKLLVVAPYVTTSIKMSSISVADFISTDNMLQNRAGVIAYEGVPNIDSITEFKKGDILVSNIRPYLKKIWMADRNGGCSKDVLVFRNSKPKEILNDYLKVIMSTDTFFDYMMVGKKGVKMPRGDKKIIPNFEIPIPSSDIQKKIAAECKKVDEEVIEKQGESNALMHTIISTMNSLTYPTIKLAELCKQINNGLNIKQSIMAKGLPITRIETIATGTLNRDKMGYGNLMSSVGKESYLLENGDILMSHINSHKFVGKCALVNDIADGEEIIHGMNLLRIKVNERVLPEYLYLYFLSERFKTSIDPYIIDAVNQSSINVTNLSSIEIPIPSLEDQRELVSNLMDKLIQVNQCKEYIQSANSLKQTILDKYLK</sequence>
<gene>
    <name evidence="11" type="ORF">GTC17253_19010</name>
</gene>
<keyword evidence="5" id="KW-0808">Transferase</keyword>
<dbReference type="GO" id="GO:0032259">
    <property type="term" value="P:methylation"/>
    <property type="evidence" value="ECO:0007669"/>
    <property type="project" value="UniProtKB-KW"/>
</dbReference>
<evidence type="ECO:0000259" key="10">
    <source>
        <dbReference type="Pfam" id="PF02384"/>
    </source>
</evidence>
<feature type="domain" description="Type I restriction modification DNA specificity" evidence="9">
    <location>
        <begin position="1100"/>
        <end position="1260"/>
    </location>
</feature>
<comment type="catalytic activity">
    <reaction evidence="8">
        <text>a 2'-deoxyadenosine in DNA + S-adenosyl-L-methionine = an N(6)-methyl-2'-deoxyadenosine in DNA + S-adenosyl-L-homocysteine + H(+)</text>
        <dbReference type="Rhea" id="RHEA:15197"/>
        <dbReference type="Rhea" id="RHEA-COMP:12418"/>
        <dbReference type="Rhea" id="RHEA-COMP:12419"/>
        <dbReference type="ChEBI" id="CHEBI:15378"/>
        <dbReference type="ChEBI" id="CHEBI:57856"/>
        <dbReference type="ChEBI" id="CHEBI:59789"/>
        <dbReference type="ChEBI" id="CHEBI:90615"/>
        <dbReference type="ChEBI" id="CHEBI:90616"/>
        <dbReference type="EC" id="2.1.1.72"/>
    </reaction>
</comment>
<dbReference type="PRINTS" id="PR00507">
    <property type="entry name" value="N12N6MTFRASE"/>
</dbReference>
<feature type="domain" description="Type I restriction modification DNA specificity" evidence="9">
    <location>
        <begin position="943"/>
        <end position="1076"/>
    </location>
</feature>
<dbReference type="PANTHER" id="PTHR33841:SF1">
    <property type="entry name" value="DNA METHYLTRANSFERASE A"/>
    <property type="match status" value="1"/>
</dbReference>
<keyword evidence="7" id="KW-0238">DNA-binding</keyword>
<keyword evidence="4 11" id="KW-0489">Methyltransferase</keyword>
<dbReference type="InterPro" id="IPR002052">
    <property type="entry name" value="DNA_methylase_N6_adenine_CS"/>
</dbReference>
<feature type="domain" description="DNA methylase adenine-specific" evidence="10">
    <location>
        <begin position="411"/>
        <end position="683"/>
    </location>
</feature>
<dbReference type="Gene3D" id="3.40.50.150">
    <property type="entry name" value="Vaccinia Virus protein VP39"/>
    <property type="match status" value="1"/>
</dbReference>